<dbReference type="Pfam" id="PF03399">
    <property type="entry name" value="SAC3_GANP"/>
    <property type="match status" value="1"/>
</dbReference>
<sequence length="1506" mass="166853">MAYRREVRRGEEALEDLFEVFEARRELNEQYEQYRQNAVDRGLMSDDKQSSLDDAIKTIGTCTQMCDEKERVNRIFENQVDAAERLPCPETGRSVPIEGRMVKKFRRSAAGVDKQIPEELRTPRTLQKTLDYLFDEIVGKNRLGKHHKFVWDRTRAIRNDFSIQSLTRPEDIKYEVDCYERIVRFHILSAHQLSNRENLAHDEHFEHQQELEQLQKTFQSLMDKYDAFRGSVDFPNEAEFRAFYIMFSPILFSFDTEAQIQQWPKHILNDGRVQTALKLYAAVGNTHRSVGSKNLEPVPVAVAQANSGFFWELIASQSVGYLMACVAEMSFQNVRFTALNALWSCAKGAPEKAQANMRTWTKAALTEYLCYDTEDETEALCERLGIAFSTSSSGQEYLDFRSNPASRLENPFSKPEQIFCEDMVESKRYGRTLVAVMNGMSIAEARRASMVEEEHDSTHLPPSVSKRNNMFVGDDDNEDEAQDEQQEHTNAPQFPASAFNPAAAVFSPGSAFASNPSVDRQPKWMTSFGKPEDRSPDSTGGPPKGLFGPKSAQQEQPSRAPSASSQSPFTTGLGTTNTPFNQPSSVSATPAPAPATLSGLSGFTFGQPSAQPSLLSGISAAAPDEQEKVPEPTLQPASRSSIFDPSPQNKTTDLGVPKTTPTFSWGLTPGTKPDAEPLKPSQPVFNFTPSSSSASVPTITTRAPSLLSLNSHPAATQASKRFSFSFASTTSASPSQSAEPTVPQSSFLRPAAPALSRSTTTAPASRTPTPTPTQIESQTVTKRPSIGGFSFLPAQNQSAPLTDTTFASSPARPPSARSNSASPSQAQSSSLRDLPQLAPPPIPSSVTPRPSQPQQIDEEKLLEQLCRIGLVQKDGILDMFVSYRISSLVKEVFRTFQDQRFAEQTTALKENVLRRKFFALWKSRADQKRLSRRAERRRSKLAASIQAANDKKRREEAELSEIHEAQVFRKQLQENQRRKNEEAEQKRKEKSVHLQAHSMAMKPPSTNLTQQAGQKRKMLANSTSQSNIQGTTTSRMHKRSKTLGSSGNSGIPRVSNSLPARSPRAILTGSTNLRRSVSQKSLRQSLTQQRLDQTQTDYFRLKAHGVDPDTPFVPETAAQLAARQQREEDYRQSVDDRVSRRLSSALGRSRSRSSTPSSPFQSARSIPPPVSILQSNSMPQPAPATPTVTSTADEDPFLKQLREAREALTTDEAWFKTHTSELEKEIGQQELRRSLGSQSNTSQDNSFALSANGFARSISGYEYVPPELKPDLTLSRTEERIQRTGARGLANKPIGGTPKPVAMSRRSAQQLHYAQAAVHGRKRSIDEVDHINGDTVDIGGYQQQSAIRLAQHATSKKARPNGVTLKALEALQHSSPLNHFDVGSLDDEPEDEGEETEEYDDEIEQEEVLQAQYDGAVAHQNDDETDTEASGEYADEYEEEVYQEDEEEENIHYPNLQAYDYGEEEEVEVDEDGIPLPPRGNSAATSTPDTGTGAGSTVDAAIELSD</sequence>
<keyword evidence="4" id="KW-1185">Reference proteome</keyword>
<feature type="region of interest" description="Disordered" evidence="1">
    <location>
        <begin position="511"/>
        <end position="697"/>
    </location>
</feature>
<name>A0ABR0K0I0_9EURO</name>
<feature type="compositionally biased region" description="Low complexity" evidence="1">
    <location>
        <begin position="551"/>
        <end position="568"/>
    </location>
</feature>
<protein>
    <submittedName>
        <fullName evidence="3">Actin cytoskeleton and mitosis protein</fullName>
    </submittedName>
</protein>
<feature type="compositionally biased region" description="Acidic residues" evidence="1">
    <location>
        <begin position="1423"/>
        <end position="1449"/>
    </location>
</feature>
<feature type="compositionally biased region" description="Acidic residues" evidence="1">
    <location>
        <begin position="1384"/>
        <end position="1407"/>
    </location>
</feature>
<feature type="compositionally biased region" description="Polar residues" evidence="1">
    <location>
        <begin position="1042"/>
        <end position="1059"/>
    </location>
</feature>
<comment type="caution">
    <text evidence="3">The sequence shown here is derived from an EMBL/GenBank/DDBJ whole genome shotgun (WGS) entry which is preliminary data.</text>
</comment>
<feature type="domain" description="SAC3/GANP/THP3 conserved" evidence="2">
    <location>
        <begin position="65"/>
        <end position="389"/>
    </location>
</feature>
<dbReference type="InterPro" id="IPR005062">
    <property type="entry name" value="SAC3/GANP/THP3_conserved"/>
</dbReference>
<feature type="region of interest" description="Disordered" evidence="1">
    <location>
        <begin position="1376"/>
        <end position="1506"/>
    </location>
</feature>
<organism evidence="3 4">
    <name type="scientific">Lithohypha guttulata</name>
    <dbReference type="NCBI Taxonomy" id="1690604"/>
    <lineage>
        <taxon>Eukaryota</taxon>
        <taxon>Fungi</taxon>
        <taxon>Dikarya</taxon>
        <taxon>Ascomycota</taxon>
        <taxon>Pezizomycotina</taxon>
        <taxon>Eurotiomycetes</taxon>
        <taxon>Chaetothyriomycetidae</taxon>
        <taxon>Chaetothyriales</taxon>
        <taxon>Trichomeriaceae</taxon>
        <taxon>Lithohypha</taxon>
    </lineage>
</organism>
<feature type="region of interest" description="Disordered" evidence="1">
    <location>
        <begin position="930"/>
        <end position="1089"/>
    </location>
</feature>
<dbReference type="Gene3D" id="1.25.40.990">
    <property type="match status" value="1"/>
</dbReference>
<feature type="compositionally biased region" description="Low complexity" evidence="1">
    <location>
        <begin position="1078"/>
        <end position="1089"/>
    </location>
</feature>
<feature type="region of interest" description="Disordered" evidence="1">
    <location>
        <begin position="448"/>
        <end position="495"/>
    </location>
</feature>
<feature type="compositionally biased region" description="Polar residues" evidence="1">
    <location>
        <begin position="569"/>
        <end position="582"/>
    </location>
</feature>
<feature type="compositionally biased region" description="Basic and acidic residues" evidence="1">
    <location>
        <begin position="1124"/>
        <end position="1139"/>
    </location>
</feature>
<dbReference type="Proteomes" id="UP001345013">
    <property type="component" value="Unassembled WGS sequence"/>
</dbReference>
<feature type="compositionally biased region" description="Low complexity" evidence="1">
    <location>
        <begin position="1141"/>
        <end position="1165"/>
    </location>
</feature>
<evidence type="ECO:0000256" key="1">
    <source>
        <dbReference type="SAM" id="MobiDB-lite"/>
    </source>
</evidence>
<feature type="compositionally biased region" description="Low complexity" evidence="1">
    <location>
        <begin position="750"/>
        <end position="768"/>
    </location>
</feature>
<reference evidence="3 4" key="1">
    <citation type="submission" date="2023-08" db="EMBL/GenBank/DDBJ databases">
        <title>Black Yeasts Isolated from many extreme environments.</title>
        <authorList>
            <person name="Coleine C."/>
            <person name="Stajich J.E."/>
            <person name="Selbmann L."/>
        </authorList>
    </citation>
    <scope>NUCLEOTIDE SEQUENCE [LARGE SCALE GENOMIC DNA]</scope>
    <source>
        <strain evidence="3 4">CCFEE 5885</strain>
    </source>
</reference>
<feature type="region of interest" description="Disordered" evidence="1">
    <location>
        <begin position="725"/>
        <end position="855"/>
    </location>
</feature>
<feature type="compositionally biased region" description="Polar residues" evidence="1">
    <location>
        <begin position="683"/>
        <end position="697"/>
    </location>
</feature>
<feature type="compositionally biased region" description="Acidic residues" evidence="1">
    <location>
        <begin position="1461"/>
        <end position="1473"/>
    </location>
</feature>
<feature type="compositionally biased region" description="Polar residues" evidence="1">
    <location>
        <begin position="1020"/>
        <end position="1034"/>
    </location>
</feature>
<feature type="compositionally biased region" description="Acidic residues" evidence="1">
    <location>
        <begin position="473"/>
        <end position="484"/>
    </location>
</feature>
<feature type="compositionally biased region" description="Polar residues" evidence="1">
    <location>
        <begin position="793"/>
        <end position="806"/>
    </location>
</feature>
<feature type="compositionally biased region" description="Basic and acidic residues" evidence="1">
    <location>
        <begin position="949"/>
        <end position="987"/>
    </location>
</feature>
<evidence type="ECO:0000313" key="3">
    <source>
        <dbReference type="EMBL" id="KAK5080250.1"/>
    </source>
</evidence>
<dbReference type="EMBL" id="JAVRRG010000153">
    <property type="protein sequence ID" value="KAK5080250.1"/>
    <property type="molecule type" value="Genomic_DNA"/>
</dbReference>
<evidence type="ECO:0000259" key="2">
    <source>
        <dbReference type="Pfam" id="PF03399"/>
    </source>
</evidence>
<feature type="compositionally biased region" description="Low complexity" evidence="1">
    <location>
        <begin position="807"/>
        <end position="830"/>
    </location>
</feature>
<proteinExistence type="predicted"/>
<feature type="compositionally biased region" description="Low complexity" evidence="1">
    <location>
        <begin position="725"/>
        <end position="741"/>
    </location>
</feature>
<feature type="region of interest" description="Disordered" evidence="1">
    <location>
        <begin position="1118"/>
        <end position="1192"/>
    </location>
</feature>
<accession>A0ABR0K0I0</accession>
<feature type="compositionally biased region" description="Polar residues" evidence="1">
    <location>
        <begin position="1004"/>
        <end position="1013"/>
    </location>
</feature>
<feature type="compositionally biased region" description="Polar residues" evidence="1">
    <location>
        <begin position="599"/>
        <end position="616"/>
    </location>
</feature>
<feature type="compositionally biased region" description="Low complexity" evidence="1">
    <location>
        <begin position="583"/>
        <end position="598"/>
    </location>
</feature>
<dbReference type="InterPro" id="IPR045107">
    <property type="entry name" value="SAC3/GANP/THP3"/>
</dbReference>
<dbReference type="PANTHER" id="PTHR12436:SF3">
    <property type="entry name" value="GERMINAL-CENTER ASSOCIATED NUCLEAR PROTEIN"/>
    <property type="match status" value="1"/>
</dbReference>
<evidence type="ECO:0000313" key="4">
    <source>
        <dbReference type="Proteomes" id="UP001345013"/>
    </source>
</evidence>
<feature type="compositionally biased region" description="Polar residues" evidence="1">
    <location>
        <begin position="635"/>
        <end position="652"/>
    </location>
</feature>
<gene>
    <name evidence="3" type="primary">SAC3</name>
    <name evidence="3" type="ORF">LTR24_008603</name>
</gene>
<feature type="compositionally biased region" description="Basic and acidic residues" evidence="1">
    <location>
        <begin position="448"/>
        <end position="458"/>
    </location>
</feature>
<dbReference type="PANTHER" id="PTHR12436">
    <property type="entry name" value="80 KDA MCM3-ASSOCIATED PROTEIN"/>
    <property type="match status" value="1"/>
</dbReference>